<dbReference type="AlphaFoldDB" id="A0A821L9T0"/>
<accession>A0A821L9T0</accession>
<keyword evidence="4" id="KW-1185">Reference proteome</keyword>
<dbReference type="EMBL" id="CAJOBG010112946">
    <property type="protein sequence ID" value="CAF4747531.1"/>
    <property type="molecule type" value="Genomic_DNA"/>
</dbReference>
<feature type="region of interest" description="Disordered" evidence="1">
    <location>
        <begin position="25"/>
        <end position="52"/>
    </location>
</feature>
<reference evidence="3" key="1">
    <citation type="submission" date="2021-02" db="EMBL/GenBank/DDBJ databases">
        <authorList>
            <person name="Nowell W R."/>
        </authorList>
    </citation>
    <scope>NUCLEOTIDE SEQUENCE</scope>
</reference>
<proteinExistence type="predicted"/>
<dbReference type="Proteomes" id="UP000663866">
    <property type="component" value="Unassembled WGS sequence"/>
</dbReference>
<organism evidence="3 4">
    <name type="scientific">Rotaria magnacalcarata</name>
    <dbReference type="NCBI Taxonomy" id="392030"/>
    <lineage>
        <taxon>Eukaryota</taxon>
        <taxon>Metazoa</taxon>
        <taxon>Spiralia</taxon>
        <taxon>Gnathifera</taxon>
        <taxon>Rotifera</taxon>
        <taxon>Eurotatoria</taxon>
        <taxon>Bdelloidea</taxon>
        <taxon>Philodinida</taxon>
        <taxon>Philodinidae</taxon>
        <taxon>Rotaria</taxon>
    </lineage>
</organism>
<name>A0A821L9T0_9BILA</name>
<evidence type="ECO:0000256" key="1">
    <source>
        <dbReference type="SAM" id="MobiDB-lite"/>
    </source>
</evidence>
<protein>
    <submittedName>
        <fullName evidence="3">Uncharacterized protein</fullName>
    </submittedName>
</protein>
<feature type="non-terminal residue" evidence="3">
    <location>
        <position position="52"/>
    </location>
</feature>
<evidence type="ECO:0000313" key="2">
    <source>
        <dbReference type="EMBL" id="CAF4686306.1"/>
    </source>
</evidence>
<feature type="compositionally biased region" description="Basic and acidic residues" evidence="1">
    <location>
        <begin position="27"/>
        <end position="43"/>
    </location>
</feature>
<sequence length="52" mass="6092">MDSFSGSESYSAFTYWREQPAIDPFEDEMRRNLEDIKAREKSKGKGSTKQKK</sequence>
<evidence type="ECO:0000313" key="4">
    <source>
        <dbReference type="Proteomes" id="UP000663866"/>
    </source>
</evidence>
<comment type="caution">
    <text evidence="3">The sequence shown here is derived from an EMBL/GenBank/DDBJ whole genome shotgun (WGS) entry which is preliminary data.</text>
</comment>
<gene>
    <name evidence="2" type="ORF">OVN521_LOCUS47911</name>
    <name evidence="3" type="ORF">OVN521_LOCUS50032</name>
</gene>
<evidence type="ECO:0000313" key="3">
    <source>
        <dbReference type="EMBL" id="CAF4747531.1"/>
    </source>
</evidence>
<dbReference type="EMBL" id="CAJOBG010096629">
    <property type="protein sequence ID" value="CAF4686306.1"/>
    <property type="molecule type" value="Genomic_DNA"/>
</dbReference>